<comment type="caution">
    <text evidence="2">The sequence shown here is derived from an EMBL/GenBank/DDBJ whole genome shotgun (WGS) entry which is preliminary data.</text>
</comment>
<dbReference type="InterPro" id="IPR014833">
    <property type="entry name" value="TnsA_N"/>
</dbReference>
<evidence type="ECO:0000259" key="1">
    <source>
        <dbReference type="Pfam" id="PF08722"/>
    </source>
</evidence>
<dbReference type="Pfam" id="PF08722">
    <property type="entry name" value="Tn7_TnsA-like_N"/>
    <property type="match status" value="1"/>
</dbReference>
<dbReference type="RefSeq" id="WP_284722639.1">
    <property type="nucleotide sequence ID" value="NZ_BSND01000004.1"/>
</dbReference>
<organism evidence="2 3">
    <name type="scientific">Methylophaga thalassica</name>
    <dbReference type="NCBI Taxonomy" id="40223"/>
    <lineage>
        <taxon>Bacteria</taxon>
        <taxon>Pseudomonadati</taxon>
        <taxon>Pseudomonadota</taxon>
        <taxon>Gammaproteobacteria</taxon>
        <taxon>Thiotrichales</taxon>
        <taxon>Piscirickettsiaceae</taxon>
        <taxon>Methylophaga</taxon>
    </lineage>
</organism>
<feature type="domain" description="TnsA endonuclease N-terminal" evidence="1">
    <location>
        <begin position="46"/>
        <end position="123"/>
    </location>
</feature>
<reference evidence="2" key="1">
    <citation type="journal article" date="2014" name="Int. J. Syst. Evol. Microbiol.">
        <title>Complete genome of a new Firmicutes species belonging to the dominant human colonic microbiota ('Ruminococcus bicirculans') reveals two chromosomes and a selective capacity to utilize plant glucans.</title>
        <authorList>
            <consortium name="NISC Comparative Sequencing Program"/>
            <person name="Wegmann U."/>
            <person name="Louis P."/>
            <person name="Goesmann A."/>
            <person name="Henrissat B."/>
            <person name="Duncan S.H."/>
            <person name="Flint H.J."/>
        </authorList>
    </citation>
    <scope>NUCLEOTIDE SEQUENCE</scope>
    <source>
        <strain evidence="2">NBRC 102424</strain>
    </source>
</reference>
<gene>
    <name evidence="2" type="ORF">GCM10007891_09800</name>
</gene>
<accession>A0ABQ5TUL9</accession>
<reference evidence="2" key="2">
    <citation type="submission" date="2023-01" db="EMBL/GenBank/DDBJ databases">
        <title>Draft genome sequence of Methylophaga thalassica strain NBRC 102424.</title>
        <authorList>
            <person name="Sun Q."/>
            <person name="Mori K."/>
        </authorList>
    </citation>
    <scope>NUCLEOTIDE SEQUENCE</scope>
    <source>
        <strain evidence="2">NBRC 102424</strain>
    </source>
</reference>
<evidence type="ECO:0000313" key="3">
    <source>
        <dbReference type="Proteomes" id="UP001161423"/>
    </source>
</evidence>
<dbReference type="Proteomes" id="UP001161423">
    <property type="component" value="Unassembled WGS sequence"/>
</dbReference>
<name>A0ABQ5TUL9_9GAMM</name>
<proteinExistence type="predicted"/>
<evidence type="ECO:0000313" key="2">
    <source>
        <dbReference type="EMBL" id="GLP99126.1"/>
    </source>
</evidence>
<keyword evidence="3" id="KW-1185">Reference proteome</keyword>
<dbReference type="EMBL" id="BSND01000004">
    <property type="protein sequence ID" value="GLP99126.1"/>
    <property type="molecule type" value="Genomic_DNA"/>
</dbReference>
<protein>
    <recommendedName>
        <fullName evidence="1">TnsA endonuclease N-terminal domain-containing protein</fullName>
    </recommendedName>
</protein>
<sequence length="216" mass="25573">MATPARSIHKIGRRRVIGSFASAKMREMVEWESQIERDFLYHLEFDHDVIRYVSQPIKFRFSQDNKYHYHYPDFEIFRHSTPKRKFIEIKPYHITLKPEFIEKTEAIKAKMFSDGFDYAVITDNEIRIEPILSNLKLLYRYKLHEYSQANVSKLVHALQGSGLISLTFSELEKIAQEFSLELIDCYSCIANKVFDFDIKVPLTENTLLIVADRKLR</sequence>